<organism evidence="2 3">
    <name type="scientific">Caulobacter segnis</name>
    <dbReference type="NCBI Taxonomy" id="88688"/>
    <lineage>
        <taxon>Bacteria</taxon>
        <taxon>Pseudomonadati</taxon>
        <taxon>Pseudomonadota</taxon>
        <taxon>Alphaproteobacteria</taxon>
        <taxon>Caulobacterales</taxon>
        <taxon>Caulobacteraceae</taxon>
        <taxon>Caulobacter</taxon>
    </lineage>
</organism>
<keyword evidence="1" id="KW-0812">Transmembrane</keyword>
<keyword evidence="1" id="KW-1133">Transmembrane helix</keyword>
<dbReference type="Proteomes" id="UP001057520">
    <property type="component" value="Chromosome"/>
</dbReference>
<proteinExistence type="predicted"/>
<sequence length="67" mass="7059">MKLGILLCAAIVSLFAGLANLWFGDVSIGVGMVGVFCAIAGFAAWMGKRDYDARPVEPPAMERGVVE</sequence>
<protein>
    <submittedName>
        <fullName evidence="2">Uncharacterized protein</fullName>
    </submittedName>
</protein>
<accession>A0ABY4ZQI8</accession>
<reference evidence="2 3" key="1">
    <citation type="submission" date="2022-04" db="EMBL/GenBank/DDBJ databases">
        <title>Genome sequence of soybean root-associated Caulobacter segnis RL271.</title>
        <authorList>
            <person name="Longley R."/>
            <person name="Bonito G."/>
            <person name="Trigodet F."/>
            <person name="Crosson S."/>
            <person name="Fiebig A."/>
        </authorList>
    </citation>
    <scope>NUCLEOTIDE SEQUENCE [LARGE SCALE GENOMIC DNA]</scope>
    <source>
        <strain evidence="2 3">RL271</strain>
    </source>
</reference>
<feature type="transmembrane region" description="Helical" evidence="1">
    <location>
        <begin position="26"/>
        <end position="45"/>
    </location>
</feature>
<evidence type="ECO:0000313" key="3">
    <source>
        <dbReference type="Proteomes" id="UP001057520"/>
    </source>
</evidence>
<evidence type="ECO:0000256" key="1">
    <source>
        <dbReference type="SAM" id="Phobius"/>
    </source>
</evidence>
<keyword evidence="1" id="KW-0472">Membrane</keyword>
<evidence type="ECO:0000313" key="2">
    <source>
        <dbReference type="EMBL" id="USQ94940.1"/>
    </source>
</evidence>
<name>A0ABY4ZQI8_9CAUL</name>
<dbReference type="EMBL" id="CP096040">
    <property type="protein sequence ID" value="USQ94940.1"/>
    <property type="molecule type" value="Genomic_DNA"/>
</dbReference>
<gene>
    <name evidence="2" type="ORF">MZV50_20620</name>
</gene>
<keyword evidence="3" id="KW-1185">Reference proteome</keyword>